<dbReference type="Proteomes" id="UP000320300">
    <property type="component" value="Unassembled WGS sequence"/>
</dbReference>
<keyword evidence="7" id="KW-1185">Reference proteome</keyword>
<evidence type="ECO:0000259" key="5">
    <source>
        <dbReference type="Pfam" id="PF14905"/>
    </source>
</evidence>
<dbReference type="SUPFAM" id="SSF56935">
    <property type="entry name" value="Porins"/>
    <property type="match status" value="1"/>
</dbReference>
<evidence type="ECO:0000313" key="6">
    <source>
        <dbReference type="EMBL" id="SMO94241.1"/>
    </source>
</evidence>
<organism evidence="6 7">
    <name type="scientific">Pedobacter westerhofensis</name>
    <dbReference type="NCBI Taxonomy" id="425512"/>
    <lineage>
        <taxon>Bacteria</taxon>
        <taxon>Pseudomonadati</taxon>
        <taxon>Bacteroidota</taxon>
        <taxon>Sphingobacteriia</taxon>
        <taxon>Sphingobacteriales</taxon>
        <taxon>Sphingobacteriaceae</taxon>
        <taxon>Pedobacter</taxon>
    </lineage>
</organism>
<dbReference type="EMBL" id="FXTN01000011">
    <property type="protein sequence ID" value="SMO94241.1"/>
    <property type="molecule type" value="Genomic_DNA"/>
</dbReference>
<dbReference type="InterPro" id="IPR036942">
    <property type="entry name" value="Beta-barrel_TonB_sf"/>
</dbReference>
<keyword evidence="4" id="KW-0732">Signal</keyword>
<keyword evidence="2" id="KW-0472">Membrane</keyword>
<feature type="chain" id="PRO_5022069645" evidence="4">
    <location>
        <begin position="26"/>
        <end position="727"/>
    </location>
</feature>
<accession>A0A521FEZ3</accession>
<dbReference type="Gene3D" id="2.40.170.20">
    <property type="entry name" value="TonB-dependent receptor, beta-barrel domain"/>
    <property type="match status" value="1"/>
</dbReference>
<comment type="subcellular location">
    <subcellularLocation>
        <location evidence="1">Cell outer membrane</location>
    </subcellularLocation>
</comment>
<evidence type="ECO:0000256" key="2">
    <source>
        <dbReference type="ARBA" id="ARBA00023136"/>
    </source>
</evidence>
<dbReference type="OrthoDB" id="606851at2"/>
<dbReference type="PANTHER" id="PTHR40980">
    <property type="entry name" value="PLUG DOMAIN-CONTAINING PROTEIN"/>
    <property type="match status" value="1"/>
</dbReference>
<proteinExistence type="predicted"/>
<reference evidence="6 7" key="1">
    <citation type="submission" date="2017-05" db="EMBL/GenBank/DDBJ databases">
        <authorList>
            <person name="Varghese N."/>
            <person name="Submissions S."/>
        </authorList>
    </citation>
    <scope>NUCLEOTIDE SEQUENCE [LARGE SCALE GENOMIC DNA]</scope>
    <source>
        <strain evidence="6 7">DSM 19036</strain>
    </source>
</reference>
<feature type="domain" description="Outer membrane protein beta-barrel" evidence="5">
    <location>
        <begin position="305"/>
        <end position="704"/>
    </location>
</feature>
<protein>
    <submittedName>
        <fullName evidence="6">Outer membrane receptor proteins, mostly Fe transport</fullName>
    </submittedName>
</protein>
<keyword evidence="3" id="KW-0998">Cell outer membrane</keyword>
<sequence length="727" mass="80689">MQIISTKIRNIIIAALLFCTFASSAQQLNKQDSVRRLKEVEVTARKTLVKQKPDRIIYNLQADPESRSNSVLTMMNKIPYLSVDGSDRVLLKGNSNFKLLLNGKATGVLQNNLSDLLKSIPASTIQHIEVITIPSSKYDAEGLAGIINIITIKKTENGYNGTANINEQFPAGGPGAGGAFTLRQGKLGISAFGGANLRDIPETSTSTIRTTAGILPSMLTQEGYTKSNSKGGYFGSEMSYELDSLNLISAQFNFYGSNSTDHGRQQVNLDQPGNEMQQYQLSNTGAGKGRVTDISLNYQIGFNAEKNRLLTFSYQYSNNKKDQFNQVLVLDPVNFLLPDYQQNNQEQAREQTVQVDYVQPLRKLNIEGGIKGIFRNQNSNFKWLTDATMRQQFELRPDQSDLFTYTQKVFSAYNSYALSLKSWSFQGGLRVEQTVIDADFLSSSSKASQNYFRLIPSLSANINFASGNSLNFGFTQRIKRPGINRLNPFVNRINPNFESAGNPDLKPVLVNDMQAGYTFSGKTAATVGFDYSYLRNADLAVSSFDPLTGITRTTYRNTGRIDGLSSFVNINRSFTKRWNASLNGSIIYFWIAGEADGAYVEKELFTYSVNLSTGYDFKKSWRANGSLTIRSRNPTGFQGTTNGMVSSSLSLYKDLIKDKISVSAVASNLFVKYRNAKTIIAGAAFSQINSAQNYFNSYRFSLNYNFGALKGKIKKNKRAIDNNDLSN</sequence>
<dbReference type="Gene3D" id="2.170.130.10">
    <property type="entry name" value="TonB-dependent receptor, plug domain"/>
    <property type="match status" value="1"/>
</dbReference>
<dbReference type="PANTHER" id="PTHR40980:SF4">
    <property type="entry name" value="TONB-DEPENDENT RECEPTOR-LIKE BETA-BARREL DOMAIN-CONTAINING PROTEIN"/>
    <property type="match status" value="1"/>
</dbReference>
<evidence type="ECO:0000256" key="1">
    <source>
        <dbReference type="ARBA" id="ARBA00004442"/>
    </source>
</evidence>
<evidence type="ECO:0000313" key="7">
    <source>
        <dbReference type="Proteomes" id="UP000320300"/>
    </source>
</evidence>
<dbReference type="GO" id="GO:0009279">
    <property type="term" value="C:cell outer membrane"/>
    <property type="evidence" value="ECO:0007669"/>
    <property type="project" value="UniProtKB-SubCell"/>
</dbReference>
<keyword evidence="6" id="KW-0675">Receptor</keyword>
<feature type="signal peptide" evidence="4">
    <location>
        <begin position="1"/>
        <end position="25"/>
    </location>
</feature>
<dbReference type="InterPro" id="IPR041700">
    <property type="entry name" value="OMP_b-brl_3"/>
</dbReference>
<name>A0A521FEZ3_9SPHI</name>
<dbReference type="Pfam" id="PF14905">
    <property type="entry name" value="OMP_b-brl_3"/>
    <property type="match status" value="1"/>
</dbReference>
<evidence type="ECO:0000256" key="3">
    <source>
        <dbReference type="ARBA" id="ARBA00023237"/>
    </source>
</evidence>
<dbReference type="InterPro" id="IPR037066">
    <property type="entry name" value="Plug_dom_sf"/>
</dbReference>
<gene>
    <name evidence="6" type="ORF">SAMN06265348_111157</name>
</gene>
<dbReference type="AlphaFoldDB" id="A0A521FEZ3"/>
<dbReference type="RefSeq" id="WP_142530129.1">
    <property type="nucleotide sequence ID" value="NZ_CBCSJO010000001.1"/>
</dbReference>
<evidence type="ECO:0000256" key="4">
    <source>
        <dbReference type="SAM" id="SignalP"/>
    </source>
</evidence>